<dbReference type="InterPro" id="IPR010490">
    <property type="entry name" value="COG6"/>
</dbReference>
<evidence type="ECO:0000256" key="7">
    <source>
        <dbReference type="ARBA" id="ARBA00023136"/>
    </source>
</evidence>
<protein>
    <recommendedName>
        <fullName evidence="3 10">Conserved oligomeric Golgi complex subunit 6</fullName>
        <shortName evidence="10">COG complex subunit 6</shortName>
    </recommendedName>
    <alternativeName>
        <fullName evidence="8 10">Component of oligomeric Golgi complex 6</fullName>
    </alternativeName>
</protein>
<gene>
    <name evidence="13" type="ORF">NADFUDRAFT_50122</name>
</gene>
<dbReference type="PANTHER" id="PTHR21506">
    <property type="entry name" value="COMPONENT OF OLIGOMERIC GOLGI COMPLEX 6"/>
    <property type="match status" value="1"/>
</dbReference>
<comment type="function">
    <text evidence="10">Acts as component of the peripheral membrane COG complex that is involved in intra-Golgi protein trafficking. COG is located at the cis-Golgi, and regulates tethering of retrograde intra-Golgi vesicles and possibly a number of other membrane trafficking events.</text>
</comment>
<evidence type="ECO:0000256" key="10">
    <source>
        <dbReference type="RuleBase" id="RU365075"/>
    </source>
</evidence>
<evidence type="ECO:0000256" key="4">
    <source>
        <dbReference type="ARBA" id="ARBA00022448"/>
    </source>
</evidence>
<keyword evidence="7 10" id="KW-0472">Membrane</keyword>
<dbReference type="Pfam" id="PF20653">
    <property type="entry name" value="COG6_C"/>
    <property type="match status" value="1"/>
</dbReference>
<organism evidence="13 14">
    <name type="scientific">Nadsonia fulvescens var. elongata DSM 6958</name>
    <dbReference type="NCBI Taxonomy" id="857566"/>
    <lineage>
        <taxon>Eukaryota</taxon>
        <taxon>Fungi</taxon>
        <taxon>Dikarya</taxon>
        <taxon>Ascomycota</taxon>
        <taxon>Saccharomycotina</taxon>
        <taxon>Dipodascomycetes</taxon>
        <taxon>Dipodascales</taxon>
        <taxon>Dipodascales incertae sedis</taxon>
        <taxon>Nadsonia</taxon>
    </lineage>
</organism>
<evidence type="ECO:0000313" key="13">
    <source>
        <dbReference type="EMBL" id="ODQ66201.1"/>
    </source>
</evidence>
<evidence type="ECO:0000259" key="11">
    <source>
        <dbReference type="Pfam" id="PF06419"/>
    </source>
</evidence>
<comment type="similarity">
    <text evidence="2 10">Belongs to the COG6 family.</text>
</comment>
<dbReference type="InterPro" id="IPR048369">
    <property type="entry name" value="COG6_C"/>
</dbReference>
<keyword evidence="4 10" id="KW-0813">Transport</keyword>
<dbReference type="InterPro" id="IPR048368">
    <property type="entry name" value="COG6_N"/>
</dbReference>
<dbReference type="STRING" id="857566.A0A1E3PL83"/>
<evidence type="ECO:0000256" key="6">
    <source>
        <dbReference type="ARBA" id="ARBA00023034"/>
    </source>
</evidence>
<evidence type="ECO:0000256" key="3">
    <source>
        <dbReference type="ARBA" id="ARBA00020973"/>
    </source>
</evidence>
<dbReference type="EMBL" id="KV454408">
    <property type="protein sequence ID" value="ODQ66201.1"/>
    <property type="molecule type" value="Genomic_DNA"/>
</dbReference>
<dbReference type="Pfam" id="PF06419">
    <property type="entry name" value="COG6_N"/>
    <property type="match status" value="1"/>
</dbReference>
<comment type="subcellular location">
    <subcellularLocation>
        <location evidence="1 10">Golgi apparatus membrane</location>
        <topology evidence="1 10">Peripheral membrane protein</topology>
    </subcellularLocation>
</comment>
<proteinExistence type="inferred from homology"/>
<keyword evidence="14" id="KW-1185">Reference proteome</keyword>
<dbReference type="GO" id="GO:0000139">
    <property type="term" value="C:Golgi membrane"/>
    <property type="evidence" value="ECO:0007669"/>
    <property type="project" value="UniProtKB-SubCell"/>
</dbReference>
<evidence type="ECO:0000313" key="14">
    <source>
        <dbReference type="Proteomes" id="UP000095009"/>
    </source>
</evidence>
<evidence type="ECO:0000256" key="8">
    <source>
        <dbReference type="ARBA" id="ARBA00031348"/>
    </source>
</evidence>
<feature type="domain" description="Conserved Oligomeric Golgi complex subunit 6 C-terminal" evidence="12">
    <location>
        <begin position="205"/>
        <end position="682"/>
    </location>
</feature>
<dbReference type="OrthoDB" id="272987at2759"/>
<evidence type="ECO:0000256" key="9">
    <source>
        <dbReference type="ARBA" id="ARBA00043873"/>
    </source>
</evidence>
<keyword evidence="6 10" id="KW-0333">Golgi apparatus</keyword>
<feature type="domain" description="Conserved oligomeric complex COG6 N-terminal" evidence="11">
    <location>
        <begin position="49"/>
        <end position="160"/>
    </location>
</feature>
<evidence type="ECO:0000256" key="5">
    <source>
        <dbReference type="ARBA" id="ARBA00022927"/>
    </source>
</evidence>
<reference evidence="13 14" key="1">
    <citation type="journal article" date="2016" name="Proc. Natl. Acad. Sci. U.S.A.">
        <title>Comparative genomics of biotechnologically important yeasts.</title>
        <authorList>
            <person name="Riley R."/>
            <person name="Haridas S."/>
            <person name="Wolfe K.H."/>
            <person name="Lopes M.R."/>
            <person name="Hittinger C.T."/>
            <person name="Goeker M."/>
            <person name="Salamov A.A."/>
            <person name="Wisecaver J.H."/>
            <person name="Long T.M."/>
            <person name="Calvey C.H."/>
            <person name="Aerts A.L."/>
            <person name="Barry K.W."/>
            <person name="Choi C."/>
            <person name="Clum A."/>
            <person name="Coughlan A.Y."/>
            <person name="Deshpande S."/>
            <person name="Douglass A.P."/>
            <person name="Hanson S.J."/>
            <person name="Klenk H.-P."/>
            <person name="LaButti K.M."/>
            <person name="Lapidus A."/>
            <person name="Lindquist E.A."/>
            <person name="Lipzen A.M."/>
            <person name="Meier-Kolthoff J.P."/>
            <person name="Ohm R.A."/>
            <person name="Otillar R.P."/>
            <person name="Pangilinan J.L."/>
            <person name="Peng Y."/>
            <person name="Rokas A."/>
            <person name="Rosa C.A."/>
            <person name="Scheuner C."/>
            <person name="Sibirny A.A."/>
            <person name="Slot J.C."/>
            <person name="Stielow J.B."/>
            <person name="Sun H."/>
            <person name="Kurtzman C.P."/>
            <person name="Blackwell M."/>
            <person name="Grigoriev I.V."/>
            <person name="Jeffries T.W."/>
        </authorList>
    </citation>
    <scope>NUCLEOTIDE SEQUENCE [LARGE SCALE GENOMIC DNA]</scope>
    <source>
        <strain evidence="13 14">DSM 6958</strain>
    </source>
</reference>
<dbReference type="GO" id="GO:0006891">
    <property type="term" value="P:intra-Golgi vesicle-mediated transport"/>
    <property type="evidence" value="ECO:0007669"/>
    <property type="project" value="UniProtKB-UniRule"/>
</dbReference>
<dbReference type="GO" id="GO:0015031">
    <property type="term" value="P:protein transport"/>
    <property type="evidence" value="ECO:0007669"/>
    <property type="project" value="UniProtKB-KW"/>
</dbReference>
<accession>A0A1E3PL83</accession>
<dbReference type="SMART" id="SM01087">
    <property type="entry name" value="COG6"/>
    <property type="match status" value="1"/>
</dbReference>
<evidence type="ECO:0000256" key="1">
    <source>
        <dbReference type="ARBA" id="ARBA00004395"/>
    </source>
</evidence>
<dbReference type="PANTHER" id="PTHR21506:SF0">
    <property type="entry name" value="CONSERVED OLIGOMERIC GOLGI COMPLEX SUBUNIT 6"/>
    <property type="match status" value="1"/>
</dbReference>
<keyword evidence="5 10" id="KW-0653">Protein transport</keyword>
<dbReference type="Proteomes" id="UP000095009">
    <property type="component" value="Unassembled WGS sequence"/>
</dbReference>
<comment type="function">
    <text evidence="9">Acts as a component of the peripheral membrane COG complex that is involved in intra-Golgi protein trafficking. COG is located at the cis-Golgi, and regulates tethering of retrograde intra-Golgi vesicles and possibly a number of other membrane trafficking events.</text>
</comment>
<dbReference type="GO" id="GO:0017119">
    <property type="term" value="C:Golgi transport complex"/>
    <property type="evidence" value="ECO:0007669"/>
    <property type="project" value="UniProtKB-UniRule"/>
</dbReference>
<evidence type="ECO:0000256" key="2">
    <source>
        <dbReference type="ARBA" id="ARBA00011023"/>
    </source>
</evidence>
<evidence type="ECO:0000259" key="12">
    <source>
        <dbReference type="Pfam" id="PF20653"/>
    </source>
</evidence>
<comment type="subunit">
    <text evidence="10">Component of the conserved oligomeric Golgi complex.</text>
</comment>
<dbReference type="AlphaFoldDB" id="A0A1E3PL83"/>
<name>A0A1E3PL83_9ASCO</name>
<sequence>MAEQLSFSPGSIPASKYTLADTVITTKLSQILSTSYTDSHLRDALLALDLRTKTNTIETRRSLRAKTEDEIVKTHGAIINKFSGFAANLEEIGANITQLNVEFKQMEHLLGKISTPETREVITHNKQLTQDAQDNYDQQILLETFQKTFFITVEEEDILTAPTLPVDDSFFTVLSKVKNIYEDCQALLAIDDNSQDPATGSTEQMSGIMIMNRMSSYLDSAYDKLFYKVQRDLKAFSGENIRVDRGIQRSFNVLSERPALLDNIVASLLSSRQKSLSAEFMNTLTVESSFHKPLDFYAYDCLRYVGDLLAWVHSVIINERENLDILFYASKNNQALASDVIPGQFIIVDTINDLVDKTTGVLIKPLKTRIEQSVSSQTSPSQLYKLMVLIDFYQSMYLKYLHPEFQLILTLGHIRQFVLRTLDRCLQDRAVVIRDNSNLLNSSSSTVASLLEDLTPPEFLSEIINELKAILNAFESSLTYDPTLDTPPAEMKHIIESSVEPYLEYCRRIASDMNNLAQAEIFLLNCYDSTKVGLQLYKVAAYKINHLNSRISELRQVLVDILYNRFIRSSGLKPQINILENFEAKLIKISGTEEFKPEVLAELSFSLDDFLPSALMDCRTFLFKLTSPEDVEIILNDSFKRFADSFERVESFILNNYKEEGMPLDEVRSFFPRTTADVKILLDL</sequence>